<feature type="compositionally biased region" description="Basic and acidic residues" evidence="1">
    <location>
        <begin position="168"/>
        <end position="179"/>
    </location>
</feature>
<reference evidence="2" key="1">
    <citation type="submission" date="2021-02" db="EMBL/GenBank/DDBJ databases">
        <authorList>
            <person name="Palmer J.M."/>
        </authorList>
    </citation>
    <scope>NUCLEOTIDE SEQUENCE</scope>
    <source>
        <strain evidence="2">SCRP23</strain>
    </source>
</reference>
<dbReference type="OrthoDB" id="119108at2759"/>
<dbReference type="Proteomes" id="UP000693981">
    <property type="component" value="Unassembled WGS sequence"/>
</dbReference>
<feature type="region of interest" description="Disordered" evidence="1">
    <location>
        <begin position="1"/>
        <end position="60"/>
    </location>
</feature>
<evidence type="ECO:0000313" key="2">
    <source>
        <dbReference type="EMBL" id="KAG7400369.1"/>
    </source>
</evidence>
<organism evidence="2 3">
    <name type="scientific">Phytophthora boehmeriae</name>
    <dbReference type="NCBI Taxonomy" id="109152"/>
    <lineage>
        <taxon>Eukaryota</taxon>
        <taxon>Sar</taxon>
        <taxon>Stramenopiles</taxon>
        <taxon>Oomycota</taxon>
        <taxon>Peronosporomycetes</taxon>
        <taxon>Peronosporales</taxon>
        <taxon>Peronosporaceae</taxon>
        <taxon>Phytophthora</taxon>
    </lineage>
</organism>
<feature type="compositionally biased region" description="Basic residues" evidence="1">
    <location>
        <begin position="11"/>
        <end position="35"/>
    </location>
</feature>
<evidence type="ECO:0000256" key="1">
    <source>
        <dbReference type="SAM" id="MobiDB-lite"/>
    </source>
</evidence>
<name>A0A8T1X9F2_9STRA</name>
<feature type="compositionally biased region" description="Basic and acidic residues" evidence="1">
    <location>
        <begin position="51"/>
        <end position="60"/>
    </location>
</feature>
<dbReference type="AlphaFoldDB" id="A0A8T1X9F2"/>
<feature type="compositionally biased region" description="Basic and acidic residues" evidence="1">
    <location>
        <begin position="1"/>
        <end position="10"/>
    </location>
</feature>
<comment type="caution">
    <text evidence="2">The sequence shown here is derived from an EMBL/GenBank/DDBJ whole genome shotgun (WGS) entry which is preliminary data.</text>
</comment>
<keyword evidence="3" id="KW-1185">Reference proteome</keyword>
<protein>
    <submittedName>
        <fullName evidence="2">Uncharacterized protein</fullName>
    </submittedName>
</protein>
<sequence length="275" mass="31343">MEREAQDVRAHHARRSSRNKKREKAVHGSSKHKKNAAMPAPFKLRTTQLAEQREQQQRDDKEIAQLRHVQQKIMGRKTVEDFAQLKLIHRETAATRSRSLHCNEKPRSSLKKSTKCPLGNSGNDSRTQLNRSVHFESRPLLSARLPGPPQVAEVRKRPQSAKPVMQTQKDHTTNRKDARIQSPSKKRGNKMAWAKPRRLSTSESAPTLPDNVTAHSTDSQSLPVSKKINIVVNMRYLRLAEERESPLRMTSPVISREAWAARPLPLSPQSLLRRA</sequence>
<accession>A0A8T1X9F2</accession>
<dbReference type="EMBL" id="JAGDFL010000031">
    <property type="protein sequence ID" value="KAG7400369.1"/>
    <property type="molecule type" value="Genomic_DNA"/>
</dbReference>
<proteinExistence type="predicted"/>
<gene>
    <name evidence="2" type="ORF">PHYBOEH_005957</name>
</gene>
<feature type="compositionally biased region" description="Polar residues" evidence="1">
    <location>
        <begin position="120"/>
        <end position="131"/>
    </location>
</feature>
<feature type="region of interest" description="Disordered" evidence="1">
    <location>
        <begin position="94"/>
        <end position="221"/>
    </location>
</feature>
<evidence type="ECO:0000313" key="3">
    <source>
        <dbReference type="Proteomes" id="UP000693981"/>
    </source>
</evidence>